<dbReference type="OrthoDB" id="880456at2"/>
<reference evidence="1 2" key="1">
    <citation type="submission" date="2019-06" db="EMBL/GenBank/DDBJ databases">
        <title>Sequencing the genomes of 1000 actinobacteria strains.</title>
        <authorList>
            <person name="Klenk H.-P."/>
        </authorList>
    </citation>
    <scope>NUCLEOTIDE SEQUENCE [LARGE SCALE GENOMIC DNA]</scope>
    <source>
        <strain evidence="1 2">DSM 41649</strain>
    </source>
</reference>
<keyword evidence="2" id="KW-1185">Reference proteome</keyword>
<comment type="caution">
    <text evidence="1">The sequence shown here is derived from an EMBL/GenBank/DDBJ whole genome shotgun (WGS) entry which is preliminary data.</text>
</comment>
<dbReference type="EMBL" id="VIVR01000001">
    <property type="protein sequence ID" value="TWE15411.1"/>
    <property type="molecule type" value="Genomic_DNA"/>
</dbReference>
<dbReference type="InterPro" id="IPR019587">
    <property type="entry name" value="Polyketide_cyclase/dehydratase"/>
</dbReference>
<dbReference type="Gene3D" id="3.30.530.20">
    <property type="match status" value="1"/>
</dbReference>
<organism evidence="1 2">
    <name type="scientific">Kitasatospora atroaurantiaca</name>
    <dbReference type="NCBI Taxonomy" id="285545"/>
    <lineage>
        <taxon>Bacteria</taxon>
        <taxon>Bacillati</taxon>
        <taxon>Actinomycetota</taxon>
        <taxon>Actinomycetes</taxon>
        <taxon>Kitasatosporales</taxon>
        <taxon>Streptomycetaceae</taxon>
        <taxon>Kitasatospora</taxon>
    </lineage>
</organism>
<gene>
    <name evidence="1" type="ORF">FB465_0304</name>
</gene>
<dbReference type="RefSeq" id="WP_145786865.1">
    <property type="nucleotide sequence ID" value="NZ_BAAABR010000014.1"/>
</dbReference>
<sequence>MSTTPVTARSVTKTVTIARPAAEVYAFLADPANWPVWAVVNVKAVEPTDDPEWWLMATPHGPARLRIRGDAETGLLDHDYVEEMAAWSVPARVVPNAEGSEFMITFFQPPSFSDAFFDEQTALVDIELATLKQVLEAGPAG</sequence>
<evidence type="ECO:0000313" key="2">
    <source>
        <dbReference type="Proteomes" id="UP000318416"/>
    </source>
</evidence>
<name>A0A561EIH0_9ACTN</name>
<proteinExistence type="predicted"/>
<accession>A0A561EIH0</accession>
<dbReference type="Proteomes" id="UP000318416">
    <property type="component" value="Unassembled WGS sequence"/>
</dbReference>
<protein>
    <submittedName>
        <fullName evidence="1">Polyketide cyclase/dehydrase/lipid transport protein</fullName>
    </submittedName>
</protein>
<dbReference type="AlphaFoldDB" id="A0A561EIH0"/>
<evidence type="ECO:0000313" key="1">
    <source>
        <dbReference type="EMBL" id="TWE15411.1"/>
    </source>
</evidence>
<dbReference type="InterPro" id="IPR023393">
    <property type="entry name" value="START-like_dom_sf"/>
</dbReference>
<dbReference type="SUPFAM" id="SSF55961">
    <property type="entry name" value="Bet v1-like"/>
    <property type="match status" value="1"/>
</dbReference>
<dbReference type="Pfam" id="PF10604">
    <property type="entry name" value="Polyketide_cyc2"/>
    <property type="match status" value="1"/>
</dbReference>